<evidence type="ECO:0000313" key="3">
    <source>
        <dbReference type="Proteomes" id="UP000037510"/>
    </source>
</evidence>
<feature type="region of interest" description="Disordered" evidence="1">
    <location>
        <begin position="32"/>
        <end position="98"/>
    </location>
</feature>
<accession>A0A0L7LB23</accession>
<comment type="caution">
    <text evidence="2">The sequence shown here is derived from an EMBL/GenBank/DDBJ whole genome shotgun (WGS) entry which is preliminary data.</text>
</comment>
<gene>
    <name evidence="2" type="ORF">OBRU01_07869</name>
</gene>
<evidence type="ECO:0000313" key="2">
    <source>
        <dbReference type="EMBL" id="KOB72604.1"/>
    </source>
</evidence>
<name>A0A0L7LB23_OPEBR</name>
<evidence type="ECO:0000256" key="1">
    <source>
        <dbReference type="SAM" id="MobiDB-lite"/>
    </source>
</evidence>
<feature type="compositionally biased region" description="Polar residues" evidence="1">
    <location>
        <begin position="39"/>
        <end position="62"/>
    </location>
</feature>
<keyword evidence="3" id="KW-1185">Reference proteome</keyword>
<protein>
    <submittedName>
        <fullName evidence="2">Uncharacterized protein</fullName>
    </submittedName>
</protein>
<organism evidence="2 3">
    <name type="scientific">Operophtera brumata</name>
    <name type="common">Winter moth</name>
    <name type="synonym">Phalaena brumata</name>
    <dbReference type="NCBI Taxonomy" id="104452"/>
    <lineage>
        <taxon>Eukaryota</taxon>
        <taxon>Metazoa</taxon>
        <taxon>Ecdysozoa</taxon>
        <taxon>Arthropoda</taxon>
        <taxon>Hexapoda</taxon>
        <taxon>Insecta</taxon>
        <taxon>Pterygota</taxon>
        <taxon>Neoptera</taxon>
        <taxon>Endopterygota</taxon>
        <taxon>Lepidoptera</taxon>
        <taxon>Glossata</taxon>
        <taxon>Ditrysia</taxon>
        <taxon>Geometroidea</taxon>
        <taxon>Geometridae</taxon>
        <taxon>Larentiinae</taxon>
        <taxon>Operophtera</taxon>
    </lineage>
</organism>
<dbReference type="EMBL" id="JTDY01001896">
    <property type="protein sequence ID" value="KOB72604.1"/>
    <property type="molecule type" value="Genomic_DNA"/>
</dbReference>
<proteinExistence type="predicted"/>
<feature type="compositionally biased region" description="Polar residues" evidence="1">
    <location>
        <begin position="87"/>
        <end position="98"/>
    </location>
</feature>
<dbReference type="AlphaFoldDB" id="A0A0L7LB23"/>
<reference evidence="2 3" key="1">
    <citation type="journal article" date="2015" name="Genome Biol. Evol.">
        <title>The genome of winter moth (Operophtera brumata) provides a genomic perspective on sexual dimorphism and phenology.</title>
        <authorList>
            <person name="Derks M.F."/>
            <person name="Smit S."/>
            <person name="Salis L."/>
            <person name="Schijlen E."/>
            <person name="Bossers A."/>
            <person name="Mateman C."/>
            <person name="Pijl A.S."/>
            <person name="de Ridder D."/>
            <person name="Groenen M.A."/>
            <person name="Visser M.E."/>
            <person name="Megens H.J."/>
        </authorList>
    </citation>
    <scope>NUCLEOTIDE SEQUENCE [LARGE SCALE GENOMIC DNA]</scope>
    <source>
        <strain evidence="2">WM2013NL</strain>
        <tissue evidence="2">Head and thorax</tissue>
    </source>
</reference>
<dbReference type="Proteomes" id="UP000037510">
    <property type="component" value="Unassembled WGS sequence"/>
</dbReference>
<sequence>MKSIRKPRKLPILQEFLDFLEIKFTVLEASKHKPERANQRMSNTAQTQPIHKNQRSFIQPPQAQRGRLRRMTEKSIGINQEPRYHQPITNTSNQEKKI</sequence>